<dbReference type="OrthoDB" id="9809330at2"/>
<dbReference type="NCBIfam" id="TIGR00261">
    <property type="entry name" value="traB"/>
    <property type="match status" value="1"/>
</dbReference>
<keyword evidence="3" id="KW-1185">Reference proteome</keyword>
<keyword evidence="1" id="KW-1133">Transmembrane helix</keyword>
<accession>D6SK75</accession>
<dbReference type="PANTHER" id="PTHR21530:SF7">
    <property type="entry name" value="TRAB DOMAIN-CONTAINING PROTEIN"/>
    <property type="match status" value="1"/>
</dbReference>
<dbReference type="EMBL" id="ACJN02000001">
    <property type="protein sequence ID" value="EFI36278.1"/>
    <property type="molecule type" value="Genomic_DNA"/>
</dbReference>
<dbReference type="PANTHER" id="PTHR21530">
    <property type="entry name" value="PHEROMONE SHUTDOWN PROTEIN"/>
    <property type="match status" value="1"/>
</dbReference>
<gene>
    <name evidence="2" type="ORF">Dthio_PD3741</name>
</gene>
<dbReference type="Proteomes" id="UP000005496">
    <property type="component" value="Unassembled WGS sequence"/>
</dbReference>
<proteinExistence type="predicted"/>
<dbReference type="Pfam" id="PF01963">
    <property type="entry name" value="TraB_PrgY_gumN"/>
    <property type="match status" value="1"/>
</dbReference>
<dbReference type="RefSeq" id="WP_008869397.1">
    <property type="nucleotide sequence ID" value="NZ_ACJN02000001.1"/>
</dbReference>
<sequence>MSQQNPGNLENLQQIQAGEKTVYLLGTAHVSQQSVDDVQQAVEQIRPDTICVELCPSRYQTLVHPDVWKNTDIYQVIKENKALFLLAQLGLSAFYRKIGQKLGVKPGAEMLEGVRQAERTGADLVLADRDVNITLKRVWGSLSMWGKFKLLMQLLAGMVFPGDIKKEDIEKLKKKDQLQVVMDEFSRSFPQIQKSLIDERDQYLAHKIAESPGKTILVIVGAGHIPGITTYLDQDIDIGPLTEMPGKAVWPTIIKWGIPLVIIGLLVLGFVTQGAQHSVQSIYIWILVNGLCSALAVSLALAHPYTIMAAFVAAPLTSLNPTMAAGWIAGLVQAWVKKPLVSDLEHLPKAFTSIKAFWMNPVCRILLVVVLANQGSVLGTFVAGTWIFTRVF</sequence>
<keyword evidence="1" id="KW-0472">Membrane</keyword>
<dbReference type="InterPro" id="IPR046345">
    <property type="entry name" value="TraB_PrgY-like"/>
</dbReference>
<dbReference type="InterPro" id="IPR005230">
    <property type="entry name" value="TraB_bac"/>
</dbReference>
<dbReference type="AlphaFoldDB" id="D6SK75"/>
<feature type="transmembrane region" description="Helical" evidence="1">
    <location>
        <begin position="365"/>
        <end position="388"/>
    </location>
</feature>
<organism evidence="2 3">
    <name type="scientific">Desulfonatronospira thiodismutans ASO3-1</name>
    <dbReference type="NCBI Taxonomy" id="555779"/>
    <lineage>
        <taxon>Bacteria</taxon>
        <taxon>Pseudomonadati</taxon>
        <taxon>Thermodesulfobacteriota</taxon>
        <taxon>Desulfovibrionia</taxon>
        <taxon>Desulfovibrionales</taxon>
        <taxon>Desulfonatronovibrionaceae</taxon>
        <taxon>Desulfonatronospira</taxon>
    </lineage>
</organism>
<evidence type="ECO:0000256" key="1">
    <source>
        <dbReference type="SAM" id="Phobius"/>
    </source>
</evidence>
<dbReference type="CDD" id="cd14726">
    <property type="entry name" value="TraB_PrgY-like"/>
    <property type="match status" value="1"/>
</dbReference>
<protein>
    <submittedName>
        <fullName evidence="2">TraB family protein</fullName>
    </submittedName>
</protein>
<evidence type="ECO:0000313" key="3">
    <source>
        <dbReference type="Proteomes" id="UP000005496"/>
    </source>
</evidence>
<comment type="caution">
    <text evidence="2">The sequence shown here is derived from an EMBL/GenBank/DDBJ whole genome shotgun (WGS) entry which is preliminary data.</text>
</comment>
<evidence type="ECO:0000313" key="2">
    <source>
        <dbReference type="EMBL" id="EFI36278.1"/>
    </source>
</evidence>
<reference evidence="2" key="1">
    <citation type="submission" date="2010-05" db="EMBL/GenBank/DDBJ databases">
        <title>The draft genome of Desulfonatronospira thiodismutans ASO3-1.</title>
        <authorList>
            <consortium name="US DOE Joint Genome Institute (JGI-PGF)"/>
            <person name="Lucas S."/>
            <person name="Copeland A."/>
            <person name="Lapidus A."/>
            <person name="Cheng J.-F."/>
            <person name="Bruce D."/>
            <person name="Goodwin L."/>
            <person name="Pitluck S."/>
            <person name="Chertkov O."/>
            <person name="Brettin T."/>
            <person name="Detter J.C."/>
            <person name="Han C."/>
            <person name="Land M.L."/>
            <person name="Hauser L."/>
            <person name="Kyrpides N."/>
            <person name="Mikhailova N."/>
            <person name="Muyzer G."/>
            <person name="Woyke T."/>
        </authorList>
    </citation>
    <scope>NUCLEOTIDE SEQUENCE [LARGE SCALE GENOMIC DNA]</scope>
    <source>
        <strain evidence="2">ASO3-1</strain>
    </source>
</reference>
<dbReference type="eggNOG" id="COG1916">
    <property type="taxonomic scope" value="Bacteria"/>
</dbReference>
<feature type="transmembrane region" description="Helical" evidence="1">
    <location>
        <begin position="282"/>
        <end position="301"/>
    </location>
</feature>
<feature type="transmembrane region" description="Helical" evidence="1">
    <location>
        <begin position="307"/>
        <end position="332"/>
    </location>
</feature>
<keyword evidence="1" id="KW-0812">Transmembrane</keyword>
<name>D6SK75_9BACT</name>
<dbReference type="InterPro" id="IPR002816">
    <property type="entry name" value="TraB/PrgY/GumN_fam"/>
</dbReference>
<feature type="transmembrane region" description="Helical" evidence="1">
    <location>
        <begin position="248"/>
        <end position="270"/>
    </location>
</feature>